<comment type="cofactor">
    <cofactor evidence="1 19">
        <name>Mg(2+)</name>
        <dbReference type="ChEBI" id="CHEBI:18420"/>
    </cofactor>
</comment>
<comment type="pathway">
    <text evidence="3 19">Cofactor biosynthesis; adenosylcobalamin biosynthesis; adenosylcobalamin from cob(II)yrinate a,c-diamide: step 7/7.</text>
</comment>
<evidence type="ECO:0000256" key="6">
    <source>
        <dbReference type="ARBA" id="ARBA00015850"/>
    </source>
</evidence>
<evidence type="ECO:0000256" key="14">
    <source>
        <dbReference type="ARBA" id="ARBA00025228"/>
    </source>
</evidence>
<dbReference type="Proteomes" id="UP000284242">
    <property type="component" value="Unassembled WGS sequence"/>
</dbReference>
<keyword evidence="10 19" id="KW-0812">Transmembrane</keyword>
<reference evidence="20 28" key="1">
    <citation type="submission" date="2015-09" db="EMBL/GenBank/DDBJ databases">
        <authorList>
            <consortium name="Pathogen Informatics"/>
        </authorList>
    </citation>
    <scope>NUCLEOTIDE SEQUENCE [LARGE SCALE GENOMIC DNA]</scope>
    <source>
        <strain evidence="20 28">2789STDY5608837</strain>
    </source>
</reference>
<feature type="transmembrane region" description="Helical" evidence="19">
    <location>
        <begin position="142"/>
        <end position="167"/>
    </location>
</feature>
<evidence type="ECO:0000313" key="27">
    <source>
        <dbReference type="EMBL" id="RHK95151.1"/>
    </source>
</evidence>
<evidence type="ECO:0000313" key="25">
    <source>
        <dbReference type="EMBL" id="RGV65244.1"/>
    </source>
</evidence>
<proteinExistence type="inferred from homology"/>
<comment type="function">
    <text evidence="14 19">Joins adenosylcobinamide-GDP and alpha-ribazole to generate adenosylcobalamin (Ado-cobalamin). Also synthesizes adenosylcobalamin 5'-phosphate from adenosylcobinamide-GDP and alpha-ribazole 5'-phosphate.</text>
</comment>
<protein>
    <recommendedName>
        <fullName evidence="6 19">Adenosylcobinamide-GDP ribazoletransferase</fullName>
        <ecNumber evidence="5 19">2.7.8.26</ecNumber>
    </recommendedName>
    <alternativeName>
        <fullName evidence="16 19">Cobalamin synthase</fullName>
    </alternativeName>
    <alternativeName>
        <fullName evidence="15 19">Cobalamin-5'-phosphate synthase</fullName>
    </alternativeName>
</protein>
<evidence type="ECO:0000256" key="8">
    <source>
        <dbReference type="ARBA" id="ARBA00022573"/>
    </source>
</evidence>
<evidence type="ECO:0000256" key="19">
    <source>
        <dbReference type="HAMAP-Rule" id="MF_00719"/>
    </source>
</evidence>
<keyword evidence="7 19" id="KW-1003">Cell membrane</keyword>
<evidence type="ECO:0000256" key="4">
    <source>
        <dbReference type="ARBA" id="ARBA00010561"/>
    </source>
</evidence>
<keyword evidence="12 19" id="KW-1133">Transmembrane helix</keyword>
<dbReference type="Proteomes" id="UP000285839">
    <property type="component" value="Unassembled WGS sequence"/>
</dbReference>
<name>A0A173XYS1_9FIRM</name>
<evidence type="ECO:0000256" key="5">
    <source>
        <dbReference type="ARBA" id="ARBA00013200"/>
    </source>
</evidence>
<evidence type="ECO:0000256" key="13">
    <source>
        <dbReference type="ARBA" id="ARBA00023136"/>
    </source>
</evidence>
<dbReference type="EC" id="2.7.8.26" evidence="5 19"/>
<keyword evidence="9 19" id="KW-0808">Transferase</keyword>
<evidence type="ECO:0000313" key="20">
    <source>
        <dbReference type="EMBL" id="CUN56799.1"/>
    </source>
</evidence>
<evidence type="ECO:0000313" key="30">
    <source>
        <dbReference type="Proteomes" id="UP000261222"/>
    </source>
</evidence>
<dbReference type="InterPro" id="IPR003805">
    <property type="entry name" value="CobS"/>
</dbReference>
<dbReference type="EMBL" id="QRVV01000010">
    <property type="protein sequence ID" value="RGS75139.1"/>
    <property type="molecule type" value="Genomic_DNA"/>
</dbReference>
<dbReference type="GO" id="GO:0005886">
    <property type="term" value="C:plasma membrane"/>
    <property type="evidence" value="ECO:0007669"/>
    <property type="project" value="UniProtKB-SubCell"/>
</dbReference>
<dbReference type="EMBL" id="QSJW01000003">
    <property type="protein sequence ID" value="RHE13878.1"/>
    <property type="molecule type" value="Genomic_DNA"/>
</dbReference>
<evidence type="ECO:0000313" key="23">
    <source>
        <dbReference type="EMBL" id="RGR49891.1"/>
    </source>
</evidence>
<feature type="transmembrane region" description="Helical" evidence="19">
    <location>
        <begin position="236"/>
        <end position="259"/>
    </location>
</feature>
<feature type="transmembrane region" description="Helical" evidence="19">
    <location>
        <begin position="64"/>
        <end position="87"/>
    </location>
</feature>
<dbReference type="HAMAP" id="MF_00719">
    <property type="entry name" value="CobS"/>
    <property type="match status" value="1"/>
</dbReference>
<dbReference type="Proteomes" id="UP000265828">
    <property type="component" value="Unassembled WGS sequence"/>
</dbReference>
<dbReference type="RefSeq" id="WP_081017190.1">
    <property type="nucleotide sequence ID" value="NZ_CABJDZ010000004.1"/>
</dbReference>
<evidence type="ECO:0000256" key="18">
    <source>
        <dbReference type="ARBA" id="ARBA00049504"/>
    </source>
</evidence>
<evidence type="ECO:0000256" key="3">
    <source>
        <dbReference type="ARBA" id="ARBA00004663"/>
    </source>
</evidence>
<evidence type="ECO:0000256" key="17">
    <source>
        <dbReference type="ARBA" id="ARBA00048623"/>
    </source>
</evidence>
<dbReference type="AlphaFoldDB" id="A0A173XYS1"/>
<dbReference type="NCBIfam" id="TIGR00317">
    <property type="entry name" value="cobS"/>
    <property type="match status" value="1"/>
</dbReference>
<dbReference type="Proteomes" id="UP000284267">
    <property type="component" value="Unassembled WGS sequence"/>
</dbReference>
<dbReference type="EMBL" id="QROE01000004">
    <property type="protein sequence ID" value="RHK95151.1"/>
    <property type="molecule type" value="Genomic_DNA"/>
</dbReference>
<evidence type="ECO:0000313" key="21">
    <source>
        <dbReference type="EMBL" id="RGN07893.1"/>
    </source>
</evidence>
<comment type="catalytic activity">
    <reaction evidence="18 19">
        <text>alpha-ribazole 5'-phosphate + adenosylcob(III)inamide-GDP = adenosylcob(III)alamin 5'-phosphate + GMP + H(+)</text>
        <dbReference type="Rhea" id="RHEA:23560"/>
        <dbReference type="ChEBI" id="CHEBI:15378"/>
        <dbReference type="ChEBI" id="CHEBI:57918"/>
        <dbReference type="ChEBI" id="CHEBI:58115"/>
        <dbReference type="ChEBI" id="CHEBI:60487"/>
        <dbReference type="ChEBI" id="CHEBI:60493"/>
        <dbReference type="EC" id="2.7.8.26"/>
    </reaction>
</comment>
<organism evidence="20 28">
    <name type="scientific">Blautia obeum</name>
    <dbReference type="NCBI Taxonomy" id="40520"/>
    <lineage>
        <taxon>Bacteria</taxon>
        <taxon>Bacillati</taxon>
        <taxon>Bacillota</taxon>
        <taxon>Clostridia</taxon>
        <taxon>Lachnospirales</taxon>
        <taxon>Lachnospiraceae</taxon>
        <taxon>Blautia</taxon>
    </lineage>
</organism>
<comment type="subcellular location">
    <subcellularLocation>
        <location evidence="2 19">Cell membrane</location>
        <topology evidence="2 19">Multi-pass membrane protein</topology>
    </subcellularLocation>
</comment>
<sequence>MMKSLWNSFKIAFAMFSKIPMPQADWSEENMRYMLCFFPFVGAAVGVVMLGMEWLCRYFGMSNGFIAVALVLVPVIVTGGIHVDGLLDTSDALSSWRDREKRLEILKDSHAGAFAVITACVYFLTMYGGMSQIVEQDNRKMLYILATGYMVSRCLSGIGVITLPKANASGTVAEFSRKAQDTRVRNILIIYLVLLTGFMFWIQPVWGTAVIVTALLVFWFYRHKALKYFGGTTGDLSGYFLCLCEVWIVLVLAIITVVYKI</sequence>
<dbReference type="Pfam" id="PF02654">
    <property type="entry name" value="CobS"/>
    <property type="match status" value="1"/>
</dbReference>
<feature type="transmembrane region" description="Helical" evidence="19">
    <location>
        <begin position="33"/>
        <end position="52"/>
    </location>
</feature>
<evidence type="ECO:0000256" key="10">
    <source>
        <dbReference type="ARBA" id="ARBA00022692"/>
    </source>
</evidence>
<reference evidence="29 30" key="2">
    <citation type="submission" date="2018-08" db="EMBL/GenBank/DDBJ databases">
        <title>A genome reference for cultivated species of the human gut microbiota.</title>
        <authorList>
            <person name="Zou Y."/>
            <person name="Xue W."/>
            <person name="Luo G."/>
        </authorList>
    </citation>
    <scope>NUCLEOTIDE SEQUENCE [LARGE SCALE GENOMIC DNA]</scope>
    <source>
        <strain evidence="25 31">AF14-23</strain>
        <strain evidence="24 32">AF21-24</strain>
        <strain evidence="23 35">AF25-21</strain>
        <strain evidence="27 33">AF39-4</strain>
        <strain evidence="26 34">AM29-25AC</strain>
        <strain evidence="22 29">OM03-6</strain>
        <strain evidence="21 30">OM06-11AA</strain>
    </source>
</reference>
<gene>
    <name evidence="19 21" type="primary">cobS</name>
    <name evidence="27" type="ORF">DW040_10450</name>
    <name evidence="26" type="ORF">DW767_04950</name>
    <name evidence="25" type="ORF">DWW07_06275</name>
    <name evidence="24" type="ORF">DWX77_05290</name>
    <name evidence="23" type="ORF">DWY46_05595</name>
    <name evidence="22" type="ORF">DXB38_09515</name>
    <name evidence="21" type="ORF">DXB81_05205</name>
    <name evidence="20" type="ORF">ERS852394_00480</name>
</gene>
<dbReference type="GO" id="GO:0009236">
    <property type="term" value="P:cobalamin biosynthetic process"/>
    <property type="evidence" value="ECO:0007669"/>
    <property type="project" value="UniProtKB-UniRule"/>
</dbReference>
<evidence type="ECO:0000256" key="11">
    <source>
        <dbReference type="ARBA" id="ARBA00022842"/>
    </source>
</evidence>
<evidence type="ECO:0000256" key="9">
    <source>
        <dbReference type="ARBA" id="ARBA00022679"/>
    </source>
</evidence>
<dbReference type="PANTHER" id="PTHR34148:SF1">
    <property type="entry name" value="ADENOSYLCOBINAMIDE-GDP RIBAZOLETRANSFERASE"/>
    <property type="match status" value="1"/>
</dbReference>
<keyword evidence="8 19" id="KW-0169">Cobalamin biosynthesis</keyword>
<evidence type="ECO:0000256" key="15">
    <source>
        <dbReference type="ARBA" id="ARBA00032605"/>
    </source>
</evidence>
<evidence type="ECO:0000256" key="12">
    <source>
        <dbReference type="ARBA" id="ARBA00022989"/>
    </source>
</evidence>
<dbReference type="UniPathway" id="UPA00148">
    <property type="reaction ID" value="UER00238"/>
</dbReference>
<dbReference type="PANTHER" id="PTHR34148">
    <property type="entry name" value="ADENOSYLCOBINAMIDE-GDP RIBAZOLETRANSFERASE"/>
    <property type="match status" value="1"/>
</dbReference>
<dbReference type="Proteomes" id="UP000261105">
    <property type="component" value="Unassembled WGS sequence"/>
</dbReference>
<evidence type="ECO:0000313" key="33">
    <source>
        <dbReference type="Proteomes" id="UP000284267"/>
    </source>
</evidence>
<evidence type="ECO:0000313" key="31">
    <source>
        <dbReference type="Proteomes" id="UP000265828"/>
    </source>
</evidence>
<dbReference type="EMBL" id="QRUH01000003">
    <property type="protein sequence ID" value="RGR49891.1"/>
    <property type="molecule type" value="Genomic_DNA"/>
</dbReference>
<evidence type="ECO:0000313" key="26">
    <source>
        <dbReference type="EMBL" id="RHE13878.1"/>
    </source>
</evidence>
<dbReference type="GO" id="GO:0051073">
    <property type="term" value="F:adenosylcobinamide-GDP ribazoletransferase activity"/>
    <property type="evidence" value="ECO:0007669"/>
    <property type="project" value="UniProtKB-UniRule"/>
</dbReference>
<dbReference type="EMBL" id="QRZI01000003">
    <property type="protein sequence ID" value="RGV65244.1"/>
    <property type="molecule type" value="Genomic_DNA"/>
</dbReference>
<keyword evidence="11 19" id="KW-0460">Magnesium</keyword>
<dbReference type="EMBL" id="QSUZ01000011">
    <property type="protein sequence ID" value="RGN87311.1"/>
    <property type="molecule type" value="Genomic_DNA"/>
</dbReference>
<feature type="transmembrane region" description="Helical" evidence="19">
    <location>
        <begin position="108"/>
        <end position="130"/>
    </location>
</feature>
<evidence type="ECO:0000313" key="34">
    <source>
        <dbReference type="Proteomes" id="UP000284644"/>
    </source>
</evidence>
<evidence type="ECO:0000256" key="1">
    <source>
        <dbReference type="ARBA" id="ARBA00001946"/>
    </source>
</evidence>
<keyword evidence="13 19" id="KW-0472">Membrane</keyword>
<evidence type="ECO:0000313" key="35">
    <source>
        <dbReference type="Proteomes" id="UP000285839"/>
    </source>
</evidence>
<evidence type="ECO:0000313" key="28">
    <source>
        <dbReference type="Proteomes" id="UP000095409"/>
    </source>
</evidence>
<dbReference type="Proteomes" id="UP000284644">
    <property type="component" value="Unassembled WGS sequence"/>
</dbReference>
<evidence type="ECO:0000313" key="29">
    <source>
        <dbReference type="Proteomes" id="UP000261105"/>
    </source>
</evidence>
<feature type="transmembrane region" description="Helical" evidence="19">
    <location>
        <begin position="188"/>
        <end position="221"/>
    </location>
</feature>
<comment type="catalytic activity">
    <reaction evidence="17 19">
        <text>alpha-ribazole + adenosylcob(III)inamide-GDP = adenosylcob(III)alamin + GMP + H(+)</text>
        <dbReference type="Rhea" id="RHEA:16049"/>
        <dbReference type="ChEBI" id="CHEBI:10329"/>
        <dbReference type="ChEBI" id="CHEBI:15378"/>
        <dbReference type="ChEBI" id="CHEBI:18408"/>
        <dbReference type="ChEBI" id="CHEBI:58115"/>
        <dbReference type="ChEBI" id="CHEBI:60487"/>
        <dbReference type="EC" id="2.7.8.26"/>
    </reaction>
</comment>
<dbReference type="EMBL" id="QSUB01000001">
    <property type="protein sequence ID" value="RGN07893.1"/>
    <property type="molecule type" value="Genomic_DNA"/>
</dbReference>
<dbReference type="GO" id="GO:0008818">
    <property type="term" value="F:cobalamin 5'-phosphate synthase activity"/>
    <property type="evidence" value="ECO:0007669"/>
    <property type="project" value="UniProtKB-UniRule"/>
</dbReference>
<evidence type="ECO:0000313" key="32">
    <source>
        <dbReference type="Proteomes" id="UP000284242"/>
    </source>
</evidence>
<dbReference type="Proteomes" id="UP000095409">
    <property type="component" value="Unassembled WGS sequence"/>
</dbReference>
<evidence type="ECO:0000313" key="22">
    <source>
        <dbReference type="EMBL" id="RGN87311.1"/>
    </source>
</evidence>
<evidence type="ECO:0000256" key="7">
    <source>
        <dbReference type="ARBA" id="ARBA00022475"/>
    </source>
</evidence>
<comment type="similarity">
    <text evidence="4 19">Belongs to the CobS family.</text>
</comment>
<evidence type="ECO:0000256" key="16">
    <source>
        <dbReference type="ARBA" id="ARBA00032853"/>
    </source>
</evidence>
<evidence type="ECO:0000256" key="2">
    <source>
        <dbReference type="ARBA" id="ARBA00004651"/>
    </source>
</evidence>
<evidence type="ECO:0000313" key="24">
    <source>
        <dbReference type="EMBL" id="RGS75139.1"/>
    </source>
</evidence>
<accession>A0A173XYS1</accession>
<dbReference type="EMBL" id="CYZD01000002">
    <property type="protein sequence ID" value="CUN56799.1"/>
    <property type="molecule type" value="Genomic_DNA"/>
</dbReference>
<dbReference type="Proteomes" id="UP000261222">
    <property type="component" value="Unassembled WGS sequence"/>
</dbReference>